<dbReference type="Proteomes" id="UP001433508">
    <property type="component" value="Unassembled WGS sequence"/>
</dbReference>
<evidence type="ECO:0000313" key="2">
    <source>
        <dbReference type="Proteomes" id="UP001433508"/>
    </source>
</evidence>
<protein>
    <submittedName>
        <fullName evidence="1">PAPA-1-like conserved region-domain-containing protein</fullName>
    </submittedName>
</protein>
<sequence>MDEEEEEEDEDEEEEEEDEEEEGDELVLDEEEEDEEEEEEEEVEDEEEEEDDIEKVGARYGSRSRRQVPSASSRQPRQGRQRPVQQRGKRTLTELTSELESEASETVLRDNEEAEEEEDNDLETDYNETDYSRLTDRQRRRLMDETLELQELPNEGPKKKIFTEDELMLRRTETARRRKNLSAKRREEEKMDTINRLLKKQAPRRKGKLRSPVGSPGTPAADEESEAPVKAIIPERYSTTHMFRWVSSKNGIVLGIPESLVQ</sequence>
<reference evidence="2" key="1">
    <citation type="journal article" date="2024" name="Front. Bioeng. Biotechnol.">
        <title>Genome-scale model development and genomic sequencing of the oleaginous clade Lipomyces.</title>
        <authorList>
            <person name="Czajka J.J."/>
            <person name="Han Y."/>
            <person name="Kim J."/>
            <person name="Mondo S.J."/>
            <person name="Hofstad B.A."/>
            <person name="Robles A."/>
            <person name="Haridas S."/>
            <person name="Riley R."/>
            <person name="LaButti K."/>
            <person name="Pangilinan J."/>
            <person name="Andreopoulos W."/>
            <person name="Lipzen A."/>
            <person name="Yan J."/>
            <person name="Wang M."/>
            <person name="Ng V."/>
            <person name="Grigoriev I.V."/>
            <person name="Spatafora J.W."/>
            <person name="Magnuson J.K."/>
            <person name="Baker S.E."/>
            <person name="Pomraning K.R."/>
        </authorList>
    </citation>
    <scope>NUCLEOTIDE SEQUENCE [LARGE SCALE GENOMIC DNA]</scope>
    <source>
        <strain evidence="2">CBS 7786</strain>
    </source>
</reference>
<name>A0ACC3TCZ8_LIPKO</name>
<proteinExistence type="predicted"/>
<accession>A0ACC3TCZ8</accession>
<gene>
    <name evidence="1" type="ORF">V1525DRAFT_352640</name>
</gene>
<dbReference type="EMBL" id="MU971337">
    <property type="protein sequence ID" value="KAK9240772.1"/>
    <property type="molecule type" value="Genomic_DNA"/>
</dbReference>
<evidence type="ECO:0000313" key="1">
    <source>
        <dbReference type="EMBL" id="KAK9240772.1"/>
    </source>
</evidence>
<comment type="caution">
    <text evidence="1">The sequence shown here is derived from an EMBL/GenBank/DDBJ whole genome shotgun (WGS) entry which is preliminary data.</text>
</comment>
<organism evidence="1 2">
    <name type="scientific">Lipomyces kononenkoae</name>
    <name type="common">Yeast</name>
    <dbReference type="NCBI Taxonomy" id="34357"/>
    <lineage>
        <taxon>Eukaryota</taxon>
        <taxon>Fungi</taxon>
        <taxon>Dikarya</taxon>
        <taxon>Ascomycota</taxon>
        <taxon>Saccharomycotina</taxon>
        <taxon>Lipomycetes</taxon>
        <taxon>Lipomycetales</taxon>
        <taxon>Lipomycetaceae</taxon>
        <taxon>Lipomyces</taxon>
    </lineage>
</organism>
<keyword evidence="2" id="KW-1185">Reference proteome</keyword>